<comment type="caution">
    <text evidence="3">The sequence shown here is derived from an EMBL/GenBank/DDBJ whole genome shotgun (WGS) entry which is preliminary data.</text>
</comment>
<keyword evidence="1 2" id="KW-0238">DNA-binding</keyword>
<dbReference type="AlphaFoldDB" id="A0A0C3AD52"/>
<dbReference type="GeneID" id="57484026"/>
<organism evidence="3 4">
    <name type="scientific">Rhodococcus erythropolis</name>
    <name type="common">Arthrobacter picolinophilus</name>
    <dbReference type="NCBI Taxonomy" id="1833"/>
    <lineage>
        <taxon>Bacteria</taxon>
        <taxon>Bacillati</taxon>
        <taxon>Actinomycetota</taxon>
        <taxon>Actinomycetes</taxon>
        <taxon>Mycobacteriales</taxon>
        <taxon>Nocardiaceae</taxon>
        <taxon>Rhodococcus</taxon>
        <taxon>Rhodococcus erythropolis group</taxon>
    </lineage>
</organism>
<dbReference type="Pfam" id="PF01381">
    <property type="entry name" value="HTH_3"/>
    <property type="match status" value="1"/>
</dbReference>
<dbReference type="Gene3D" id="1.10.260.40">
    <property type="entry name" value="lambda repressor-like DNA-binding domains"/>
    <property type="match status" value="1"/>
</dbReference>
<dbReference type="RefSeq" id="WP_029254130.1">
    <property type="nucleotide sequence ID" value="NZ_CP011295.1"/>
</dbReference>
<keyword evidence="4" id="KW-1185">Reference proteome</keyword>
<evidence type="ECO:0000256" key="1">
    <source>
        <dbReference type="ARBA" id="ARBA00023125"/>
    </source>
</evidence>
<dbReference type="InterPro" id="IPR001647">
    <property type="entry name" value="HTH_TetR"/>
</dbReference>
<dbReference type="SUPFAM" id="SSF46689">
    <property type="entry name" value="Homeodomain-like"/>
    <property type="match status" value="1"/>
</dbReference>
<name>A0A0C3AD52_RHOER</name>
<dbReference type="InterPro" id="IPR036271">
    <property type="entry name" value="Tet_transcr_reg_TetR-rel_C_sf"/>
</dbReference>
<dbReference type="SUPFAM" id="SSF48498">
    <property type="entry name" value="Tetracyclin repressor-like, C-terminal domain"/>
    <property type="match status" value="1"/>
</dbReference>
<accession>A0A0C3AD52</accession>
<dbReference type="InterPro" id="IPR041490">
    <property type="entry name" value="KstR2_TetR_C"/>
</dbReference>
<dbReference type="PANTHER" id="PTHR30055:SF237">
    <property type="entry name" value="TRANSCRIPTIONAL REPRESSOR MCE3R"/>
    <property type="match status" value="1"/>
</dbReference>
<sequence>MVIALLEILCSAILNTVTEFENAVLIGASIRQARRHSGLSLRELARRLDVSPATLSAVETGKTRVSVDRLAAIGGILGVRFDALLPAAIVRPPEQPRWGGDDADPDAHFRPNEWRRFGPSSFDPVLAAALAEMVKTGYHGAAMREIAKRAQMSVPGLYHHYSSKQQMLAEILDLTMAELNTRSLAAIEEGESPDERLAFLVECVTLFHIYRRDQGFLGASEMRSLTAENRLRITESRNYQQWLMTKQVDDGIAAGVFETDRPRQAARAIVVMCVSVAQWYRPSGPQTPEEIARDYVRFALDLVRLQRP</sequence>
<dbReference type="PANTHER" id="PTHR30055">
    <property type="entry name" value="HTH-TYPE TRANSCRIPTIONAL REGULATOR RUTR"/>
    <property type="match status" value="1"/>
</dbReference>
<evidence type="ECO:0000313" key="3">
    <source>
        <dbReference type="EMBL" id="MBH5147576.1"/>
    </source>
</evidence>
<dbReference type="PRINTS" id="PR00455">
    <property type="entry name" value="HTHTETR"/>
</dbReference>
<dbReference type="EMBL" id="JAECSB010000101">
    <property type="protein sequence ID" value="MBH5147576.1"/>
    <property type="molecule type" value="Genomic_DNA"/>
</dbReference>
<dbReference type="Gene3D" id="1.10.357.10">
    <property type="entry name" value="Tetracycline Repressor, domain 2"/>
    <property type="match status" value="1"/>
</dbReference>
<dbReference type="Proteomes" id="UP000627573">
    <property type="component" value="Unassembled WGS sequence"/>
</dbReference>
<dbReference type="SUPFAM" id="SSF47413">
    <property type="entry name" value="lambda repressor-like DNA-binding domains"/>
    <property type="match status" value="1"/>
</dbReference>
<dbReference type="InterPro" id="IPR009057">
    <property type="entry name" value="Homeodomain-like_sf"/>
</dbReference>
<dbReference type="InterPro" id="IPR050109">
    <property type="entry name" value="HTH-type_TetR-like_transc_reg"/>
</dbReference>
<dbReference type="GO" id="GO:0003700">
    <property type="term" value="F:DNA-binding transcription factor activity"/>
    <property type="evidence" value="ECO:0007669"/>
    <property type="project" value="TreeGrafter"/>
</dbReference>
<dbReference type="SMART" id="SM00530">
    <property type="entry name" value="HTH_XRE"/>
    <property type="match status" value="1"/>
</dbReference>
<protein>
    <submittedName>
        <fullName evidence="3">TetR family transcriptional regulator</fullName>
    </submittedName>
</protein>
<evidence type="ECO:0000256" key="2">
    <source>
        <dbReference type="PROSITE-ProRule" id="PRU00335"/>
    </source>
</evidence>
<dbReference type="InterPro" id="IPR010982">
    <property type="entry name" value="Lambda_DNA-bd_dom_sf"/>
</dbReference>
<dbReference type="PROSITE" id="PS50943">
    <property type="entry name" value="HTH_CROC1"/>
    <property type="match status" value="1"/>
</dbReference>
<dbReference type="Pfam" id="PF17932">
    <property type="entry name" value="TetR_C_24"/>
    <property type="match status" value="1"/>
</dbReference>
<reference evidence="3 4" key="1">
    <citation type="submission" date="2020-12" db="EMBL/GenBank/DDBJ databases">
        <title>Draft genome sequence of furan degrading bacterial strain FUR100.</title>
        <authorList>
            <person name="Woiski C."/>
        </authorList>
    </citation>
    <scope>NUCLEOTIDE SEQUENCE [LARGE SCALE GENOMIC DNA]</scope>
    <source>
        <strain evidence="3 4">FUR100</strain>
    </source>
</reference>
<gene>
    <name evidence="3" type="ORF">I3517_33755</name>
</gene>
<dbReference type="GO" id="GO:0000976">
    <property type="term" value="F:transcription cis-regulatory region binding"/>
    <property type="evidence" value="ECO:0007669"/>
    <property type="project" value="TreeGrafter"/>
</dbReference>
<dbReference type="CDD" id="cd00093">
    <property type="entry name" value="HTH_XRE"/>
    <property type="match status" value="1"/>
</dbReference>
<dbReference type="Pfam" id="PF00440">
    <property type="entry name" value="TetR_N"/>
    <property type="match status" value="1"/>
</dbReference>
<proteinExistence type="predicted"/>
<evidence type="ECO:0000313" key="4">
    <source>
        <dbReference type="Proteomes" id="UP000627573"/>
    </source>
</evidence>
<dbReference type="PROSITE" id="PS50977">
    <property type="entry name" value="HTH_TETR_2"/>
    <property type="match status" value="1"/>
</dbReference>
<dbReference type="InterPro" id="IPR001387">
    <property type="entry name" value="Cro/C1-type_HTH"/>
</dbReference>
<feature type="DNA-binding region" description="H-T-H motif" evidence="2">
    <location>
        <begin position="142"/>
        <end position="161"/>
    </location>
</feature>